<sequence length="116" mass="13814">MSKFIVKRASSLSGSLPPIENCRREEVAYISIRTLPSFEDFDKKYERTEGRWIDNGWGHCVNKRGYIQRYEKRECWVVEVETLDDIMFMVEDYGDIIVGYSEYVLPVITIYDYYVE</sequence>
<protein>
    <submittedName>
        <fullName evidence="1">Uncharacterized protein</fullName>
    </submittedName>
</protein>
<name>A0A3N5BBL3_9BACL</name>
<reference evidence="1 2" key="1">
    <citation type="submission" date="2018-11" db="EMBL/GenBank/DDBJ databases">
        <title>Genomic Encyclopedia of Type Strains, Phase IV (KMG-IV): sequencing the most valuable type-strain genomes for metagenomic binning, comparative biology and taxonomic classification.</title>
        <authorList>
            <person name="Goeker M."/>
        </authorList>
    </citation>
    <scope>NUCLEOTIDE SEQUENCE [LARGE SCALE GENOMIC DNA]</scope>
    <source>
        <strain evidence="1 2">DSM 29158</strain>
    </source>
</reference>
<accession>A0A3N5BBL3</accession>
<proteinExistence type="predicted"/>
<evidence type="ECO:0000313" key="1">
    <source>
        <dbReference type="EMBL" id="RPF54783.1"/>
    </source>
</evidence>
<evidence type="ECO:0000313" key="2">
    <source>
        <dbReference type="Proteomes" id="UP000277108"/>
    </source>
</evidence>
<gene>
    <name evidence="1" type="ORF">EDD62_1744</name>
</gene>
<dbReference type="EMBL" id="RKRK01000006">
    <property type="protein sequence ID" value="RPF54783.1"/>
    <property type="molecule type" value="Genomic_DNA"/>
</dbReference>
<comment type="caution">
    <text evidence="1">The sequence shown here is derived from an EMBL/GenBank/DDBJ whole genome shotgun (WGS) entry which is preliminary data.</text>
</comment>
<dbReference type="RefSeq" id="WP_123808687.1">
    <property type="nucleotide sequence ID" value="NZ_RKRK01000006.1"/>
</dbReference>
<dbReference type="Proteomes" id="UP000277108">
    <property type="component" value="Unassembled WGS sequence"/>
</dbReference>
<keyword evidence="2" id="KW-1185">Reference proteome</keyword>
<organism evidence="1 2">
    <name type="scientific">Abyssicoccus albus</name>
    <dbReference type="NCBI Taxonomy" id="1817405"/>
    <lineage>
        <taxon>Bacteria</taxon>
        <taxon>Bacillati</taxon>
        <taxon>Bacillota</taxon>
        <taxon>Bacilli</taxon>
        <taxon>Bacillales</taxon>
        <taxon>Abyssicoccaceae</taxon>
    </lineage>
</organism>
<dbReference type="AlphaFoldDB" id="A0A3N5BBL3"/>